<evidence type="ECO:0000256" key="2">
    <source>
        <dbReference type="SAM" id="MobiDB-lite"/>
    </source>
</evidence>
<dbReference type="Pfam" id="PF03134">
    <property type="entry name" value="TB2_DP1_HVA22"/>
    <property type="match status" value="1"/>
</dbReference>
<feature type="region of interest" description="Disordered" evidence="2">
    <location>
        <begin position="164"/>
        <end position="186"/>
    </location>
</feature>
<keyword evidence="4" id="KW-1185">Reference proteome</keyword>
<comment type="similarity">
    <text evidence="1">Belongs to the DP1 family.</text>
</comment>
<name>A0AAV2DTA5_9ROSI</name>
<proteinExistence type="inferred from homology"/>
<dbReference type="InterPro" id="IPR004345">
    <property type="entry name" value="TB2_DP1_HVA22"/>
</dbReference>
<comment type="subcellular location">
    <subcellularLocation>
        <location evidence="1">Membrane</location>
        <topology evidence="1">Multi-pass membrane protein</topology>
    </subcellularLocation>
</comment>
<dbReference type="PANTHER" id="PTHR12300">
    <property type="entry name" value="HVA22-LIKE PROTEINS"/>
    <property type="match status" value="1"/>
</dbReference>
<sequence>MALLAPSITSEVGLRLLLSPIGSNVVTRAACCSVGIVLPVYSTYQALEADDETQQRKWLIYWAAYGSFSLAEVFADKLLSWVPMYYHMKFAFLVWLQLPSADGAAQLYRKHLRPFLLKHQARVDLLMNSAYKEAAKLIISHQAEIDYATSVYLKIKGTDEGATIARSHETARQPRNDGDDESSRNT</sequence>
<evidence type="ECO:0000313" key="3">
    <source>
        <dbReference type="EMBL" id="CAL1376675.1"/>
    </source>
</evidence>
<gene>
    <name evidence="3" type="ORF">LTRI10_LOCUS18388</name>
</gene>
<dbReference type="GO" id="GO:0016020">
    <property type="term" value="C:membrane"/>
    <property type="evidence" value="ECO:0007669"/>
    <property type="project" value="UniProtKB-SubCell"/>
</dbReference>
<evidence type="ECO:0000313" key="4">
    <source>
        <dbReference type="Proteomes" id="UP001497516"/>
    </source>
</evidence>
<reference evidence="3 4" key="1">
    <citation type="submission" date="2024-04" db="EMBL/GenBank/DDBJ databases">
        <authorList>
            <person name="Fracassetti M."/>
        </authorList>
    </citation>
    <scope>NUCLEOTIDE SEQUENCE [LARGE SCALE GENOMIC DNA]</scope>
</reference>
<protein>
    <recommendedName>
        <fullName evidence="1">HVA22-like protein</fullName>
    </recommendedName>
</protein>
<accession>A0AAV2DTA5</accession>
<dbReference type="EMBL" id="OZ034816">
    <property type="protein sequence ID" value="CAL1376675.1"/>
    <property type="molecule type" value="Genomic_DNA"/>
</dbReference>
<dbReference type="PANTHER" id="PTHR12300:SF150">
    <property type="entry name" value="HVA22-LIKE PROTEIN K"/>
    <property type="match status" value="1"/>
</dbReference>
<evidence type="ECO:0000256" key="1">
    <source>
        <dbReference type="RuleBase" id="RU362006"/>
    </source>
</evidence>
<dbReference type="Proteomes" id="UP001497516">
    <property type="component" value="Chromosome 3"/>
</dbReference>
<feature type="compositionally biased region" description="Basic and acidic residues" evidence="2">
    <location>
        <begin position="166"/>
        <end position="186"/>
    </location>
</feature>
<organism evidence="3 4">
    <name type="scientific">Linum trigynum</name>
    <dbReference type="NCBI Taxonomy" id="586398"/>
    <lineage>
        <taxon>Eukaryota</taxon>
        <taxon>Viridiplantae</taxon>
        <taxon>Streptophyta</taxon>
        <taxon>Embryophyta</taxon>
        <taxon>Tracheophyta</taxon>
        <taxon>Spermatophyta</taxon>
        <taxon>Magnoliopsida</taxon>
        <taxon>eudicotyledons</taxon>
        <taxon>Gunneridae</taxon>
        <taxon>Pentapetalae</taxon>
        <taxon>rosids</taxon>
        <taxon>fabids</taxon>
        <taxon>Malpighiales</taxon>
        <taxon>Linaceae</taxon>
        <taxon>Linum</taxon>
    </lineage>
</organism>
<dbReference type="AlphaFoldDB" id="A0AAV2DTA5"/>